<proteinExistence type="predicted"/>
<reference evidence="2 3" key="1">
    <citation type="submission" date="2017-04" db="EMBL/GenBank/DDBJ databases">
        <title>Draft genome sequence of Tuber borchii Vittad., a whitish edible truffle.</title>
        <authorList>
            <consortium name="DOE Joint Genome Institute"/>
            <person name="Murat C."/>
            <person name="Kuo A."/>
            <person name="Barry K.W."/>
            <person name="Clum A."/>
            <person name="Dockter R.B."/>
            <person name="Fauchery L."/>
            <person name="Iotti M."/>
            <person name="Kohler A."/>
            <person name="Labutti K."/>
            <person name="Lindquist E.A."/>
            <person name="Lipzen A."/>
            <person name="Ohm R.A."/>
            <person name="Wang M."/>
            <person name="Grigoriev I.V."/>
            <person name="Zambonelli A."/>
            <person name="Martin F.M."/>
        </authorList>
    </citation>
    <scope>NUCLEOTIDE SEQUENCE [LARGE SCALE GENOMIC DNA]</scope>
    <source>
        <strain evidence="2 3">Tbo3840</strain>
    </source>
</reference>
<evidence type="ECO:0000313" key="2">
    <source>
        <dbReference type="EMBL" id="PUU72432.1"/>
    </source>
</evidence>
<dbReference type="Proteomes" id="UP000244722">
    <property type="component" value="Unassembled WGS sequence"/>
</dbReference>
<dbReference type="EMBL" id="NESQ01000537">
    <property type="protein sequence ID" value="PUU72432.1"/>
    <property type="molecule type" value="Genomic_DNA"/>
</dbReference>
<accession>A0A2T6ZAA6</accession>
<name>A0A2T6ZAA6_TUBBO</name>
<keyword evidence="1" id="KW-1133">Transmembrane helix</keyword>
<comment type="caution">
    <text evidence="2">The sequence shown here is derived from an EMBL/GenBank/DDBJ whole genome shotgun (WGS) entry which is preliminary data.</text>
</comment>
<dbReference type="AlphaFoldDB" id="A0A2T6ZAA6"/>
<sequence>MAMGGRVPEGEYRLTYSQELSLVVFIFLVTVFAGAAGISALGKLDRKLRRCLTHRLGKLEKDQRSWAALYYVLYGAVTLGLWIIMLSGVFCLQQLLEAAIWG</sequence>
<protein>
    <submittedName>
        <fullName evidence="2">Uncharacterized protein</fullName>
    </submittedName>
</protein>
<keyword evidence="3" id="KW-1185">Reference proteome</keyword>
<organism evidence="2 3">
    <name type="scientific">Tuber borchii</name>
    <name type="common">White truffle</name>
    <dbReference type="NCBI Taxonomy" id="42251"/>
    <lineage>
        <taxon>Eukaryota</taxon>
        <taxon>Fungi</taxon>
        <taxon>Dikarya</taxon>
        <taxon>Ascomycota</taxon>
        <taxon>Pezizomycotina</taxon>
        <taxon>Pezizomycetes</taxon>
        <taxon>Pezizales</taxon>
        <taxon>Tuberaceae</taxon>
        <taxon>Tuber</taxon>
    </lineage>
</organism>
<keyword evidence="1" id="KW-0812">Transmembrane</keyword>
<evidence type="ECO:0000256" key="1">
    <source>
        <dbReference type="SAM" id="Phobius"/>
    </source>
</evidence>
<gene>
    <name evidence="2" type="ORF">B9Z19DRAFT_677717</name>
</gene>
<evidence type="ECO:0000313" key="3">
    <source>
        <dbReference type="Proteomes" id="UP000244722"/>
    </source>
</evidence>
<keyword evidence="1" id="KW-0472">Membrane</keyword>
<feature type="transmembrane region" description="Helical" evidence="1">
    <location>
        <begin position="68"/>
        <end position="96"/>
    </location>
</feature>
<feature type="transmembrane region" description="Helical" evidence="1">
    <location>
        <begin position="20"/>
        <end position="41"/>
    </location>
</feature>